<dbReference type="InterPro" id="IPR010734">
    <property type="entry name" value="Copine_C"/>
</dbReference>
<evidence type="ECO:0000313" key="4">
    <source>
        <dbReference type="Proteomes" id="UP000236630"/>
    </source>
</evidence>
<dbReference type="GO" id="GO:0071277">
    <property type="term" value="P:cellular response to calcium ion"/>
    <property type="evidence" value="ECO:0007669"/>
    <property type="project" value="TreeGrafter"/>
</dbReference>
<organism evidence="3 4">
    <name type="scientific">Citrus unshiu</name>
    <name type="common">Satsuma mandarin</name>
    <name type="synonym">Citrus nobilis var. unshiu</name>
    <dbReference type="NCBI Taxonomy" id="55188"/>
    <lineage>
        <taxon>Eukaryota</taxon>
        <taxon>Viridiplantae</taxon>
        <taxon>Streptophyta</taxon>
        <taxon>Embryophyta</taxon>
        <taxon>Tracheophyta</taxon>
        <taxon>Spermatophyta</taxon>
        <taxon>Magnoliopsida</taxon>
        <taxon>eudicotyledons</taxon>
        <taxon>Gunneridae</taxon>
        <taxon>Pentapetalae</taxon>
        <taxon>rosids</taxon>
        <taxon>malvids</taxon>
        <taxon>Sapindales</taxon>
        <taxon>Rutaceae</taxon>
        <taxon>Aurantioideae</taxon>
        <taxon>Citrus</taxon>
    </lineage>
</organism>
<keyword evidence="1" id="KW-0812">Transmembrane</keyword>
<dbReference type="PANTHER" id="PTHR10857">
    <property type="entry name" value="COPINE"/>
    <property type="match status" value="1"/>
</dbReference>
<protein>
    <recommendedName>
        <fullName evidence="2">Copine C-terminal domain-containing protein</fullName>
    </recommendedName>
</protein>
<name>A0A2H5MUP9_CITUN</name>
<evidence type="ECO:0000256" key="1">
    <source>
        <dbReference type="SAM" id="Phobius"/>
    </source>
</evidence>
<accession>A0A2H5MUP9</accession>
<proteinExistence type="predicted"/>
<reference evidence="3 4" key="1">
    <citation type="journal article" date="2017" name="Front. Genet.">
        <title>Draft sequencing of the heterozygous diploid genome of Satsuma (Citrus unshiu Marc.) using a hybrid assembly approach.</title>
        <authorList>
            <person name="Shimizu T."/>
            <person name="Tanizawa Y."/>
            <person name="Mochizuki T."/>
            <person name="Nagasaki H."/>
            <person name="Yoshioka T."/>
            <person name="Toyoda A."/>
            <person name="Fujiyama A."/>
            <person name="Kaminuma E."/>
            <person name="Nakamura Y."/>
        </authorList>
    </citation>
    <scope>NUCLEOTIDE SEQUENCE [LARGE SCALE GENOMIC DNA]</scope>
    <source>
        <strain evidence="4">cv. Miyagawa wase</strain>
    </source>
</reference>
<dbReference type="InterPro" id="IPR045052">
    <property type="entry name" value="Copine"/>
</dbReference>
<feature type="domain" description="Copine C-terminal" evidence="2">
    <location>
        <begin position="1"/>
        <end position="55"/>
    </location>
</feature>
<dbReference type="Proteomes" id="UP000236630">
    <property type="component" value="Unassembled WGS sequence"/>
</dbReference>
<evidence type="ECO:0000313" key="3">
    <source>
        <dbReference type="EMBL" id="GAY31758.1"/>
    </source>
</evidence>
<sequence>VDGVEGIMAAYASALNNVSLAGPTLFGQVINTAARIAGQSLSYDRRKYFVLLIITILDADNFVGRFLMLIMAVDKRALPIG</sequence>
<dbReference type="Pfam" id="PF07002">
    <property type="entry name" value="Copine"/>
    <property type="match status" value="1"/>
</dbReference>
<feature type="non-terminal residue" evidence="3">
    <location>
        <position position="1"/>
    </location>
</feature>
<feature type="transmembrane region" description="Helical" evidence="1">
    <location>
        <begin position="48"/>
        <end position="73"/>
    </location>
</feature>
<dbReference type="GO" id="GO:0005544">
    <property type="term" value="F:calcium-dependent phospholipid binding"/>
    <property type="evidence" value="ECO:0007669"/>
    <property type="project" value="InterPro"/>
</dbReference>
<keyword evidence="4" id="KW-1185">Reference proteome</keyword>
<keyword evidence="1" id="KW-1133">Transmembrane helix</keyword>
<dbReference type="GO" id="GO:0005886">
    <property type="term" value="C:plasma membrane"/>
    <property type="evidence" value="ECO:0007669"/>
    <property type="project" value="TreeGrafter"/>
</dbReference>
<dbReference type="AlphaFoldDB" id="A0A2H5MUP9"/>
<gene>
    <name evidence="3" type="ORF">CUMW_287950</name>
</gene>
<keyword evidence="1" id="KW-0472">Membrane</keyword>
<comment type="caution">
    <text evidence="3">The sequence shown here is derived from an EMBL/GenBank/DDBJ whole genome shotgun (WGS) entry which is preliminary data.</text>
</comment>
<evidence type="ECO:0000259" key="2">
    <source>
        <dbReference type="Pfam" id="PF07002"/>
    </source>
</evidence>
<dbReference type="EMBL" id="BDQV01008982">
    <property type="protein sequence ID" value="GAY31758.1"/>
    <property type="molecule type" value="Genomic_DNA"/>
</dbReference>
<dbReference type="PANTHER" id="PTHR10857:SF120">
    <property type="entry name" value="PROTEIN BONZAI 3"/>
    <property type="match status" value="1"/>
</dbReference>
<dbReference type="STRING" id="55188.A0A2H5MUP9"/>